<feature type="non-terminal residue" evidence="2">
    <location>
        <position position="756"/>
    </location>
</feature>
<feature type="region of interest" description="Disordered" evidence="1">
    <location>
        <begin position="681"/>
        <end position="756"/>
    </location>
</feature>
<gene>
    <name evidence="2" type="ORF">ABT188_34670</name>
</gene>
<feature type="region of interest" description="Disordered" evidence="1">
    <location>
        <begin position="151"/>
        <end position="233"/>
    </location>
</feature>
<feature type="region of interest" description="Disordered" evidence="1">
    <location>
        <begin position="1"/>
        <end position="108"/>
    </location>
</feature>
<accession>A0ABV1T7X9</accession>
<feature type="compositionally biased region" description="Pro residues" evidence="1">
    <location>
        <begin position="211"/>
        <end position="226"/>
    </location>
</feature>
<protein>
    <submittedName>
        <fullName evidence="2">Uncharacterized protein</fullName>
    </submittedName>
</protein>
<feature type="compositionally biased region" description="Acidic residues" evidence="1">
    <location>
        <begin position="49"/>
        <end position="68"/>
    </location>
</feature>
<evidence type="ECO:0000313" key="2">
    <source>
        <dbReference type="EMBL" id="MER6169617.1"/>
    </source>
</evidence>
<dbReference type="PANTHER" id="PTHR45733">
    <property type="entry name" value="FORMIN-J"/>
    <property type="match status" value="1"/>
</dbReference>
<feature type="compositionally biased region" description="Polar residues" evidence="1">
    <location>
        <begin position="21"/>
        <end position="45"/>
    </location>
</feature>
<dbReference type="InterPro" id="IPR051144">
    <property type="entry name" value="Formin_homology_domain"/>
</dbReference>
<evidence type="ECO:0000256" key="1">
    <source>
        <dbReference type="SAM" id="MobiDB-lite"/>
    </source>
</evidence>
<reference evidence="2 3" key="1">
    <citation type="submission" date="2024-06" db="EMBL/GenBank/DDBJ databases">
        <title>The Natural Products Discovery Center: Release of the First 8490 Sequenced Strains for Exploring Actinobacteria Biosynthetic Diversity.</title>
        <authorList>
            <person name="Kalkreuter E."/>
            <person name="Kautsar S.A."/>
            <person name="Yang D."/>
            <person name="Bader C.D."/>
            <person name="Teijaro C.N."/>
            <person name="Fluegel L."/>
            <person name="Davis C.M."/>
            <person name="Simpson J.R."/>
            <person name="Lauterbach L."/>
            <person name="Steele A.D."/>
            <person name="Gui C."/>
            <person name="Meng S."/>
            <person name="Li G."/>
            <person name="Viehrig K."/>
            <person name="Ye F."/>
            <person name="Su P."/>
            <person name="Kiefer A.F."/>
            <person name="Nichols A."/>
            <person name="Cepeda A.J."/>
            <person name="Yan W."/>
            <person name="Fan B."/>
            <person name="Jiang Y."/>
            <person name="Adhikari A."/>
            <person name="Zheng C.-J."/>
            <person name="Schuster L."/>
            <person name="Cowan T.M."/>
            <person name="Smanski M.J."/>
            <person name="Chevrette M.G."/>
            <person name="De Carvalho L.P.S."/>
            <person name="Shen B."/>
        </authorList>
    </citation>
    <scope>NUCLEOTIDE SEQUENCE [LARGE SCALE GENOMIC DNA]</scope>
    <source>
        <strain evidence="2 3">NPDC001615</strain>
    </source>
</reference>
<feature type="non-terminal residue" evidence="2">
    <location>
        <position position="1"/>
    </location>
</feature>
<organism evidence="2 3">
    <name type="scientific">Streptomyces violaceorubidus</name>
    <dbReference type="NCBI Taxonomy" id="284042"/>
    <lineage>
        <taxon>Bacteria</taxon>
        <taxon>Bacillati</taxon>
        <taxon>Actinomycetota</taxon>
        <taxon>Actinomycetes</taxon>
        <taxon>Kitasatosporales</taxon>
        <taxon>Streptomycetaceae</taxon>
        <taxon>Streptomyces</taxon>
    </lineage>
</organism>
<dbReference type="Proteomes" id="UP001496720">
    <property type="component" value="Unassembled WGS sequence"/>
</dbReference>
<keyword evidence="3" id="KW-1185">Reference proteome</keyword>
<comment type="caution">
    <text evidence="2">The sequence shown here is derived from an EMBL/GenBank/DDBJ whole genome shotgun (WGS) entry which is preliminary data.</text>
</comment>
<sequence>PEEDLAAPSPVPTLSRPEDTGTGTPRDTAVVSGTSTVANTQATSKTDPDETDPGETEPGETEPDEDDAVTLVDTLSESGDTLVGADDDTKPGTGPTKAPKDTAPLRSREDIARWIDSLGSTADDAGAAFPQKPRPLGTVAAEDITVAMATTTTTTDGEIGTPYTAGPLNAPDAARADVPPTGLARANTLGEDGTETLTDSRRVRPPSTRRPAPPGPPPGFPLPPVPGGLFQSAGGVRDESFALLDADTSPMQSGRGPGRAYPRGGSSVDELVSGMHGLSMGAGQRVEPIIRFLTTTGQVNGPVSGLDFRVAGWERPGAVLSPNPDGFVLFTGPVVPGALPYQLAAAPVTAPWAGRRPPFFLVADLTPRGIPIVTPQGRQYLSPHQFADHLTKDQLLSSTDPDIPIVLVIPDGGAHGLELPRIIAARTGKGVWSSDLPVTLRPGADGASQWIVQHRRSSNSRLGQWLYSGPSDTATQIAATSRDVSVYSTTRNMSGPPLSDLALASYTVVDSRGQIVGRASHTDRDLAHGEGESRITAMSHWKTAVYWTVTTQSNGRFVPVGAVRTLPWKSVGSTDNPYFFGAYGIPGSVSLVDKNQTEHSVSGTTLGGIIRRRSSFSGKSSVVLAVCHAGATLAHPSGGTAASLAQEVADVLQVAVHAPTGTMATNLAFARDGTWVTVHPRNTATALPPGPPPGMPLPPVPGVRRPARPGPPPGVPLPPAPPGPPPGFPPPPPPGGPFQSAGEMGNESFGPFQDGL</sequence>
<proteinExistence type="predicted"/>
<feature type="compositionally biased region" description="Pro residues" evidence="1">
    <location>
        <begin position="688"/>
        <end position="701"/>
    </location>
</feature>
<evidence type="ECO:0000313" key="3">
    <source>
        <dbReference type="Proteomes" id="UP001496720"/>
    </source>
</evidence>
<dbReference type="EMBL" id="JBEOZY010000097">
    <property type="protein sequence ID" value="MER6169617.1"/>
    <property type="molecule type" value="Genomic_DNA"/>
</dbReference>
<feature type="compositionally biased region" description="Pro residues" evidence="1">
    <location>
        <begin position="708"/>
        <end position="736"/>
    </location>
</feature>
<name>A0ABV1T7X9_9ACTN</name>
<dbReference type="RefSeq" id="WP_352150743.1">
    <property type="nucleotide sequence ID" value="NZ_JBEOZY010000097.1"/>
</dbReference>